<dbReference type="KEGG" id="hvg:123395028"/>
<accession>A0A8I6XW01</accession>
<evidence type="ECO:0000313" key="3">
    <source>
        <dbReference type="Proteomes" id="UP000011116"/>
    </source>
</evidence>
<reference evidence="3" key="1">
    <citation type="journal article" date="2012" name="Nature">
        <title>A physical, genetic and functional sequence assembly of the barley genome.</title>
        <authorList>
            <consortium name="The International Barley Genome Sequencing Consortium"/>
            <person name="Mayer K.F."/>
            <person name="Waugh R."/>
            <person name="Brown J.W."/>
            <person name="Schulman A."/>
            <person name="Langridge P."/>
            <person name="Platzer M."/>
            <person name="Fincher G.B."/>
            <person name="Muehlbauer G.J."/>
            <person name="Sato K."/>
            <person name="Close T.J."/>
            <person name="Wise R.P."/>
            <person name="Stein N."/>
        </authorList>
    </citation>
    <scope>NUCLEOTIDE SEQUENCE [LARGE SCALE GENOMIC DNA]</scope>
    <source>
        <strain evidence="3">cv. Morex</strain>
    </source>
</reference>
<dbReference type="InterPro" id="IPR056594">
    <property type="entry name" value="AT5G49610-like_b-prop"/>
</dbReference>
<evidence type="ECO:0000259" key="1">
    <source>
        <dbReference type="Pfam" id="PF23635"/>
    </source>
</evidence>
<dbReference type="Pfam" id="PF23635">
    <property type="entry name" value="Beta-prop_AT5G49610-like"/>
    <property type="match status" value="1"/>
</dbReference>
<proteinExistence type="predicted"/>
<dbReference type="RefSeq" id="XP_044945875.1">
    <property type="nucleotide sequence ID" value="XM_045089940.1"/>
</dbReference>
<dbReference type="InterPro" id="IPR036047">
    <property type="entry name" value="F-box-like_dom_sf"/>
</dbReference>
<dbReference type="EnsemblPlants" id="HORVU.MOREX.r3.5HG0532380.1">
    <property type="protein sequence ID" value="HORVU.MOREX.r3.5HG0532380.1"/>
    <property type="gene ID" value="HORVU.MOREX.r3.5HG0532380"/>
</dbReference>
<dbReference type="Proteomes" id="UP000011116">
    <property type="component" value="Chromosome 5H"/>
</dbReference>
<dbReference type="Gramene" id="HORVU.MOREX.r3.5HG0532380.1">
    <property type="protein sequence ID" value="HORVU.MOREX.r3.5HG0532380.1"/>
    <property type="gene ID" value="HORVU.MOREX.r3.5HG0532380"/>
</dbReference>
<dbReference type="AlphaFoldDB" id="A0A8I6XW01"/>
<reference evidence="2" key="3">
    <citation type="submission" date="2022-01" db="UniProtKB">
        <authorList>
            <consortium name="EnsemblPlants"/>
        </authorList>
    </citation>
    <scope>IDENTIFICATION</scope>
    <source>
        <strain evidence="2">subsp. vulgare</strain>
    </source>
</reference>
<dbReference type="PANTHER" id="PTHR33207">
    <property type="entry name" value="F-BOX DOMAIN CONTAINING PROTEIN-RELATED"/>
    <property type="match status" value="1"/>
</dbReference>
<reference evidence="2" key="2">
    <citation type="submission" date="2020-10" db="EMBL/GenBank/DDBJ databases">
        <authorList>
            <person name="Scholz U."/>
            <person name="Mascher M."/>
            <person name="Fiebig A."/>
        </authorList>
    </citation>
    <scope>NUCLEOTIDE SEQUENCE [LARGE SCALE GENOMIC DNA]</scope>
    <source>
        <strain evidence="2">cv. Morex</strain>
    </source>
</reference>
<organism evidence="2 3">
    <name type="scientific">Hordeum vulgare subsp. vulgare</name>
    <name type="common">Domesticated barley</name>
    <dbReference type="NCBI Taxonomy" id="112509"/>
    <lineage>
        <taxon>Eukaryota</taxon>
        <taxon>Viridiplantae</taxon>
        <taxon>Streptophyta</taxon>
        <taxon>Embryophyta</taxon>
        <taxon>Tracheophyta</taxon>
        <taxon>Spermatophyta</taxon>
        <taxon>Magnoliopsida</taxon>
        <taxon>Liliopsida</taxon>
        <taxon>Poales</taxon>
        <taxon>Poaceae</taxon>
        <taxon>BOP clade</taxon>
        <taxon>Pooideae</taxon>
        <taxon>Triticodae</taxon>
        <taxon>Triticeae</taxon>
        <taxon>Hordeinae</taxon>
        <taxon>Hordeum</taxon>
    </lineage>
</organism>
<sequence length="466" mass="52544">MASPPPPPAPTTITDLSEDLLRAIFLRLPSLPSLIHAAYSHPAFRNAARSSRAFRRSFSELHPPDVLAFFSAKHMKVILTSPSHSPWRRSDPDLLAADFLQLDRPSNGCWEIKTSDPDYKGYLCLINPSGGLAPYNPVTQALKIFVPAPTPQDRVATQGIEFLTLACDDDPKSSRVLCVGHDKKWTRMRVAVFSPRTMEWQVFPEAEALLLPERDRNMMGSVMRGFVCWAHWRGDCILKLNTATFQFSVMNPPTPLYASIKVCQTTDEKLCVVHMKETKLAAWLWITETDDGSLDGRWMMSKEFPLRPILKELAEDYSVEVEYVYGLLVAAIDGFVYMTIYYGKPSDPSEVFLSLCLETAETKKLFKGAFCYNDETQPYVMTWHPSLVQSKEASKTKVTQDNVVDDCPVSTEETSSLVTALQSFKQSMVNDGEDIMEDYKVPLMSKITTLDAQWNSARDRILRISA</sequence>
<evidence type="ECO:0000313" key="2">
    <source>
        <dbReference type="EnsemblPlants" id="HORVU.MOREX.r3.5HG0532380.1"/>
    </source>
</evidence>
<feature type="domain" description="F-box protein AT5G49610-like beta-propeller" evidence="1">
    <location>
        <begin position="143"/>
        <end position="385"/>
    </location>
</feature>
<dbReference type="SUPFAM" id="SSF81383">
    <property type="entry name" value="F-box domain"/>
    <property type="match status" value="1"/>
</dbReference>
<dbReference type="GeneID" id="123395028"/>
<gene>
    <name evidence="2" type="primary">LOC123395028</name>
</gene>
<name>A0A8I6XW01_HORVV</name>
<keyword evidence="3" id="KW-1185">Reference proteome</keyword>
<dbReference type="OrthoDB" id="645239at2759"/>
<protein>
    <recommendedName>
        <fullName evidence="1">F-box protein AT5G49610-like beta-propeller domain-containing protein</fullName>
    </recommendedName>
</protein>